<sequence length="165" mass="17897">MASKLVMNEAIKAAEVWLTGLDGERIGVVSRQEALDLAKELKADLVCDSLMSSPPPCRLVSRGAAKREKDQAGKEARQQEGQVKVKEIRLTANIEEHDYDTKRRQAEKLLDSGHGVLLVVRIQGKEGQAAKAMLEGLATDLKASGTRKTGIQLSGKQAALELIPK</sequence>
<dbReference type="GO" id="GO:0003743">
    <property type="term" value="F:translation initiation factor activity"/>
    <property type="evidence" value="ECO:0007669"/>
    <property type="project" value="UniProtKB-UniRule"/>
</dbReference>
<dbReference type="Gene3D" id="3.10.20.80">
    <property type="entry name" value="Translation initiation factor 3 (IF-3), N-terminal domain"/>
    <property type="match status" value="1"/>
</dbReference>
<evidence type="ECO:0000256" key="1">
    <source>
        <dbReference type="ARBA" id="ARBA00005439"/>
    </source>
</evidence>
<feature type="compositionally biased region" description="Basic and acidic residues" evidence="5">
    <location>
        <begin position="65"/>
        <end position="82"/>
    </location>
</feature>
<keyword evidence="3" id="KW-0648">Protein biosynthesis</keyword>
<evidence type="ECO:0000259" key="6">
    <source>
        <dbReference type="Pfam" id="PF00707"/>
    </source>
</evidence>
<evidence type="ECO:0000259" key="7">
    <source>
        <dbReference type="Pfam" id="PF05198"/>
    </source>
</evidence>
<evidence type="ECO:0000256" key="4">
    <source>
        <dbReference type="NCBIfam" id="TIGR00168"/>
    </source>
</evidence>
<feature type="region of interest" description="Disordered" evidence="5">
    <location>
        <begin position="58"/>
        <end position="82"/>
    </location>
</feature>
<dbReference type="RefSeq" id="WP_116047624.1">
    <property type="nucleotide sequence ID" value="NZ_QUBQ01000003.1"/>
</dbReference>
<accession>A0A371PEL2</accession>
<name>A0A371PEL2_9BACL</name>
<dbReference type="GO" id="GO:0032790">
    <property type="term" value="P:ribosome disassembly"/>
    <property type="evidence" value="ECO:0007669"/>
    <property type="project" value="TreeGrafter"/>
</dbReference>
<dbReference type="InterPro" id="IPR036788">
    <property type="entry name" value="T_IF-3_C_sf"/>
</dbReference>
<feature type="domain" description="Translation initiation factor 3 N-terminal" evidence="7">
    <location>
        <begin position="7"/>
        <end position="76"/>
    </location>
</feature>
<dbReference type="NCBIfam" id="TIGR00168">
    <property type="entry name" value="infC"/>
    <property type="match status" value="1"/>
</dbReference>
<evidence type="ECO:0000256" key="5">
    <source>
        <dbReference type="SAM" id="MobiDB-lite"/>
    </source>
</evidence>
<protein>
    <recommendedName>
        <fullName evidence="4">Translation initiation factor IF-3</fullName>
    </recommendedName>
</protein>
<dbReference type="EMBL" id="QUBQ01000003">
    <property type="protein sequence ID" value="REK74357.1"/>
    <property type="molecule type" value="Genomic_DNA"/>
</dbReference>
<dbReference type="PANTHER" id="PTHR10938:SF0">
    <property type="entry name" value="TRANSLATION INITIATION FACTOR IF-3, MITOCHONDRIAL"/>
    <property type="match status" value="1"/>
</dbReference>
<reference evidence="8 9" key="1">
    <citation type="submission" date="2018-08" db="EMBL/GenBank/DDBJ databases">
        <title>Paenibacillus sp. M4BSY-1, whole genome shotgun sequence.</title>
        <authorList>
            <person name="Tuo L."/>
        </authorList>
    </citation>
    <scope>NUCLEOTIDE SEQUENCE [LARGE SCALE GENOMIC DNA]</scope>
    <source>
        <strain evidence="8 9">M4BSY-1</strain>
    </source>
</reference>
<comment type="caution">
    <text evidence="8">The sequence shown here is derived from an EMBL/GenBank/DDBJ whole genome shotgun (WGS) entry which is preliminary data.</text>
</comment>
<dbReference type="SUPFAM" id="SSF54364">
    <property type="entry name" value="Translation initiation factor IF3, N-terminal domain"/>
    <property type="match status" value="1"/>
</dbReference>
<dbReference type="InterPro" id="IPR019814">
    <property type="entry name" value="Translation_initiation_fac_3_N"/>
</dbReference>
<dbReference type="Pfam" id="PF00707">
    <property type="entry name" value="IF3_C"/>
    <property type="match status" value="1"/>
</dbReference>
<keyword evidence="9" id="KW-1185">Reference proteome</keyword>
<dbReference type="InterPro" id="IPR001288">
    <property type="entry name" value="Translation_initiation_fac_3"/>
</dbReference>
<dbReference type="Gene3D" id="3.30.110.10">
    <property type="entry name" value="Translation initiation factor 3 (IF-3), C-terminal domain"/>
    <property type="match status" value="1"/>
</dbReference>
<organism evidence="8 9">
    <name type="scientific">Paenibacillus paeoniae</name>
    <dbReference type="NCBI Taxonomy" id="2292705"/>
    <lineage>
        <taxon>Bacteria</taxon>
        <taxon>Bacillati</taxon>
        <taxon>Bacillota</taxon>
        <taxon>Bacilli</taxon>
        <taxon>Bacillales</taxon>
        <taxon>Paenibacillaceae</taxon>
        <taxon>Paenibacillus</taxon>
    </lineage>
</organism>
<dbReference type="SUPFAM" id="SSF55200">
    <property type="entry name" value="Translation initiation factor IF3, C-terminal domain"/>
    <property type="match status" value="1"/>
</dbReference>
<dbReference type="OrthoDB" id="2899239at2"/>
<feature type="domain" description="Translation initiation factor 3 C-terminal" evidence="6">
    <location>
        <begin position="83"/>
        <end position="165"/>
    </location>
</feature>
<evidence type="ECO:0000313" key="8">
    <source>
        <dbReference type="EMBL" id="REK74357.1"/>
    </source>
</evidence>
<dbReference type="InterPro" id="IPR019815">
    <property type="entry name" value="Translation_initiation_fac_3_C"/>
</dbReference>
<evidence type="ECO:0000256" key="2">
    <source>
        <dbReference type="ARBA" id="ARBA00022540"/>
    </source>
</evidence>
<dbReference type="Proteomes" id="UP000261905">
    <property type="component" value="Unassembled WGS sequence"/>
</dbReference>
<dbReference type="GO" id="GO:0043022">
    <property type="term" value="F:ribosome binding"/>
    <property type="evidence" value="ECO:0007669"/>
    <property type="project" value="TreeGrafter"/>
</dbReference>
<dbReference type="Pfam" id="PF05198">
    <property type="entry name" value="IF3_N"/>
    <property type="match status" value="1"/>
</dbReference>
<dbReference type="GO" id="GO:0005737">
    <property type="term" value="C:cytoplasm"/>
    <property type="evidence" value="ECO:0007669"/>
    <property type="project" value="UniProtKB-ARBA"/>
</dbReference>
<evidence type="ECO:0000313" key="9">
    <source>
        <dbReference type="Proteomes" id="UP000261905"/>
    </source>
</evidence>
<evidence type="ECO:0000256" key="3">
    <source>
        <dbReference type="ARBA" id="ARBA00022917"/>
    </source>
</evidence>
<dbReference type="AlphaFoldDB" id="A0A371PEL2"/>
<gene>
    <name evidence="8" type="primary">infC</name>
    <name evidence="8" type="ORF">DX130_17690</name>
</gene>
<keyword evidence="2 8" id="KW-0396">Initiation factor</keyword>
<dbReference type="PANTHER" id="PTHR10938">
    <property type="entry name" value="TRANSLATION INITIATION FACTOR IF-3"/>
    <property type="match status" value="1"/>
</dbReference>
<dbReference type="InterPro" id="IPR036787">
    <property type="entry name" value="T_IF-3_N_sf"/>
</dbReference>
<comment type="similarity">
    <text evidence="1">Belongs to the IF-3 family.</text>
</comment>
<proteinExistence type="inferred from homology"/>